<sequence length="224" mass="23210">MNDAGHDGFLRRWARRKAQARAGTSEHDAPAPADPAQDAASAEPAAPAEATPGVSTAPEQRPADARQEPPALTLDDVRALTPDSDFSPFVSGQVAPEIKNAALKKLFADPHFNIMDGLDVYIDDYSAMEPMPASMLRRLASARTLAMFDDDEADAAPGSRAGQAAADPPDAQDTQPAAGPSDAQAEPDAPVQGGAEPPAGSRSVEEGVQCPVRPAAGADPDVNR</sequence>
<dbReference type="Pfam" id="PF11748">
    <property type="entry name" value="DUF3306"/>
    <property type="match status" value="1"/>
</dbReference>
<dbReference type="EMBL" id="NEVK01000008">
    <property type="protein sequence ID" value="OZI16402.1"/>
    <property type="molecule type" value="Genomic_DNA"/>
</dbReference>
<organism evidence="2 3">
    <name type="scientific">Bordetella genomosp. 7</name>
    <dbReference type="NCBI Taxonomy" id="1416805"/>
    <lineage>
        <taxon>Bacteria</taxon>
        <taxon>Pseudomonadati</taxon>
        <taxon>Pseudomonadota</taxon>
        <taxon>Betaproteobacteria</taxon>
        <taxon>Burkholderiales</taxon>
        <taxon>Alcaligenaceae</taxon>
        <taxon>Bordetella</taxon>
    </lineage>
</organism>
<feature type="region of interest" description="Disordered" evidence="1">
    <location>
        <begin position="152"/>
        <end position="224"/>
    </location>
</feature>
<name>A0A261QVI5_9BORD</name>
<reference evidence="3" key="1">
    <citation type="submission" date="2017-05" db="EMBL/GenBank/DDBJ databases">
        <title>Complete and WGS of Bordetella genogroups.</title>
        <authorList>
            <person name="Spilker T."/>
            <person name="Lipuma J."/>
        </authorList>
    </citation>
    <scope>NUCLEOTIDE SEQUENCE [LARGE SCALE GENOMIC DNA]</scope>
    <source>
        <strain evidence="3">AU18089</strain>
    </source>
</reference>
<protein>
    <recommendedName>
        <fullName evidence="4">DUF3306 domain-containing protein</fullName>
    </recommendedName>
</protein>
<accession>A0A261QVI5</accession>
<feature type="compositionally biased region" description="Low complexity" evidence="1">
    <location>
        <begin position="30"/>
        <end position="50"/>
    </location>
</feature>
<dbReference type="AlphaFoldDB" id="A0A261QVI5"/>
<feature type="compositionally biased region" description="Basic and acidic residues" evidence="1">
    <location>
        <begin position="1"/>
        <end position="10"/>
    </location>
</feature>
<evidence type="ECO:0000256" key="1">
    <source>
        <dbReference type="SAM" id="MobiDB-lite"/>
    </source>
</evidence>
<dbReference type="InterPro" id="IPR021735">
    <property type="entry name" value="DUF3306"/>
</dbReference>
<gene>
    <name evidence="2" type="ORF">CAL19_17100</name>
</gene>
<comment type="caution">
    <text evidence="2">The sequence shown here is derived from an EMBL/GenBank/DDBJ whole genome shotgun (WGS) entry which is preliminary data.</text>
</comment>
<dbReference type="Proteomes" id="UP000216947">
    <property type="component" value="Unassembled WGS sequence"/>
</dbReference>
<feature type="region of interest" description="Disordered" evidence="1">
    <location>
        <begin position="1"/>
        <end position="88"/>
    </location>
</feature>
<proteinExistence type="predicted"/>
<feature type="compositionally biased region" description="Low complexity" evidence="1">
    <location>
        <begin position="155"/>
        <end position="180"/>
    </location>
</feature>
<keyword evidence="3" id="KW-1185">Reference proteome</keyword>
<evidence type="ECO:0000313" key="2">
    <source>
        <dbReference type="EMBL" id="OZI16402.1"/>
    </source>
</evidence>
<evidence type="ECO:0000313" key="3">
    <source>
        <dbReference type="Proteomes" id="UP000216947"/>
    </source>
</evidence>
<evidence type="ECO:0008006" key="4">
    <source>
        <dbReference type="Google" id="ProtNLM"/>
    </source>
</evidence>
<dbReference type="RefSeq" id="WP_094797499.1">
    <property type="nucleotide sequence ID" value="NZ_NEVK01000008.1"/>
</dbReference>